<keyword evidence="8" id="KW-0521">NADP</keyword>
<protein>
    <recommendedName>
        <fullName evidence="5">L-lysine N6-monooxygenase MbtG</fullName>
        <ecNumber evidence="4">1.14.13.59</ecNumber>
    </recommendedName>
    <alternativeName>
        <fullName evidence="14">Lysine 6-N-hydroxylase</fullName>
    </alternativeName>
    <alternativeName>
        <fullName evidence="13">Lysine N6-hydroxylase</fullName>
    </alternativeName>
    <alternativeName>
        <fullName evidence="11">Lysine-N-oxygenase</fullName>
    </alternativeName>
    <alternativeName>
        <fullName evidence="12">Mycobactin synthase protein G</fullName>
    </alternativeName>
</protein>
<dbReference type="GO" id="GO:0047091">
    <property type="term" value="F:L-lysine 6-monooxygenase (NADPH) activity"/>
    <property type="evidence" value="ECO:0007669"/>
    <property type="project" value="UniProtKB-EC"/>
</dbReference>
<dbReference type="Pfam" id="PF13434">
    <property type="entry name" value="Lys_Orn_oxgnase"/>
    <property type="match status" value="1"/>
</dbReference>
<comment type="catalytic activity">
    <reaction evidence="15">
        <text>L-lysine + NADPH + O2 = N(6)-hydroxy-L-lysine + NADP(+) + H2O</text>
        <dbReference type="Rhea" id="RHEA:23228"/>
        <dbReference type="ChEBI" id="CHEBI:15377"/>
        <dbReference type="ChEBI" id="CHEBI:15379"/>
        <dbReference type="ChEBI" id="CHEBI:32551"/>
        <dbReference type="ChEBI" id="CHEBI:57783"/>
        <dbReference type="ChEBI" id="CHEBI:57820"/>
        <dbReference type="ChEBI" id="CHEBI:58349"/>
        <dbReference type="EC" id="1.14.13.59"/>
    </reaction>
</comment>
<evidence type="ECO:0000256" key="3">
    <source>
        <dbReference type="ARBA" id="ARBA00007588"/>
    </source>
</evidence>
<gene>
    <name evidence="16" type="ORF">C5746_01660</name>
</gene>
<keyword evidence="7" id="KW-0274">FAD</keyword>
<dbReference type="KEGG" id="sata:C5746_01660"/>
<dbReference type="EMBL" id="CP027306">
    <property type="protein sequence ID" value="AXE82538.1"/>
    <property type="molecule type" value="Genomic_DNA"/>
</dbReference>
<dbReference type="EC" id="1.14.13.59" evidence="4"/>
<evidence type="ECO:0000256" key="15">
    <source>
        <dbReference type="ARBA" id="ARBA00048407"/>
    </source>
</evidence>
<proteinExistence type="inferred from homology"/>
<dbReference type="PANTHER" id="PTHR42802:SF1">
    <property type="entry name" value="L-ORNITHINE N(5)-MONOOXYGENASE"/>
    <property type="match status" value="1"/>
</dbReference>
<organism evidence="16 17">
    <name type="scientific">Streptomyces atratus</name>
    <dbReference type="NCBI Taxonomy" id="1893"/>
    <lineage>
        <taxon>Bacteria</taxon>
        <taxon>Bacillati</taxon>
        <taxon>Actinomycetota</taxon>
        <taxon>Actinomycetes</taxon>
        <taxon>Kitasatosporales</taxon>
        <taxon>Streptomycetaceae</taxon>
        <taxon>Streptomyces</taxon>
    </lineage>
</organism>
<dbReference type="AlphaFoldDB" id="A0A2Z5JQG8"/>
<dbReference type="InterPro" id="IPR036188">
    <property type="entry name" value="FAD/NAD-bd_sf"/>
</dbReference>
<evidence type="ECO:0000313" key="16">
    <source>
        <dbReference type="EMBL" id="AXE82538.1"/>
    </source>
</evidence>
<evidence type="ECO:0000256" key="6">
    <source>
        <dbReference type="ARBA" id="ARBA00022630"/>
    </source>
</evidence>
<dbReference type="Gene3D" id="3.50.50.60">
    <property type="entry name" value="FAD/NAD(P)-binding domain"/>
    <property type="match status" value="1"/>
</dbReference>
<evidence type="ECO:0000256" key="12">
    <source>
        <dbReference type="ARBA" id="ARBA00031158"/>
    </source>
</evidence>
<evidence type="ECO:0000256" key="5">
    <source>
        <dbReference type="ARBA" id="ARBA00016406"/>
    </source>
</evidence>
<sequence length="412" mass="45128">MGIGFGPANLAVAIAIEESDAPITMAFHERQAGFGWHTGMLIEGATMQVSFLKDLATMRNPNSRYTFLTYLHAHGRMPAFINSKMLYPYRIEFHDYLRWAAAQLDTHVSYGSTVVGIRPVQGVDGHVDLLEIVTEGADGGRRVQRARNVVLGTGIAPNLPPGVTSSARIRHSSELLTRDFGTPRHGRYLVVGAGQSAAECADYLHRTYSDAAVHTVFTRYGYSVSDDSPFTNSIFDPAAVDDFYRAPEQTKETLLAYHANTNYSVVDLDLSQDLFRRVYLEEVQGRPRLHVHRASRVRACTETVDGVEVEVESLITGEVDRLVVDGVVYATGHRPTDPLPLLGDLADECKKDEAGGLYVDRDYRVRTSEMLRCGIYLHGAGTESSHGLGAGLLSNTAVRAGEIARSILGQSA</sequence>
<evidence type="ECO:0000256" key="8">
    <source>
        <dbReference type="ARBA" id="ARBA00022857"/>
    </source>
</evidence>
<keyword evidence="9" id="KW-0560">Oxidoreductase</keyword>
<evidence type="ECO:0000256" key="14">
    <source>
        <dbReference type="ARBA" id="ARBA00032738"/>
    </source>
</evidence>
<accession>A0A2Z5JQG8</accession>
<evidence type="ECO:0000256" key="4">
    <source>
        <dbReference type="ARBA" id="ARBA00013076"/>
    </source>
</evidence>
<dbReference type="Proteomes" id="UP000252698">
    <property type="component" value="Chromosome"/>
</dbReference>
<dbReference type="InterPro" id="IPR025700">
    <property type="entry name" value="Lys/Orn_oxygenase"/>
</dbReference>
<evidence type="ECO:0000256" key="7">
    <source>
        <dbReference type="ARBA" id="ARBA00022827"/>
    </source>
</evidence>
<evidence type="ECO:0000256" key="2">
    <source>
        <dbReference type="ARBA" id="ARBA00004924"/>
    </source>
</evidence>
<evidence type="ECO:0000256" key="1">
    <source>
        <dbReference type="ARBA" id="ARBA00001974"/>
    </source>
</evidence>
<evidence type="ECO:0000313" key="17">
    <source>
        <dbReference type="Proteomes" id="UP000252698"/>
    </source>
</evidence>
<comment type="cofactor">
    <cofactor evidence="1">
        <name>FAD</name>
        <dbReference type="ChEBI" id="CHEBI:57692"/>
    </cofactor>
</comment>
<reference evidence="16 17" key="1">
    <citation type="journal article" date="2018" name="Front. Microbiol.">
        <title>Genome Sequencing of Streptomyces atratus SCSIOZH16 and Activation Production of Nocardamine via Metabolic Engineering.</title>
        <authorList>
            <person name="Li Y."/>
            <person name="Zhang C."/>
            <person name="Liu C."/>
            <person name="Ju J."/>
            <person name="Ma J."/>
        </authorList>
    </citation>
    <scope>NUCLEOTIDE SEQUENCE [LARGE SCALE GENOMIC DNA]</scope>
    <source>
        <strain evidence="16 17">SCSIO_ZH16</strain>
    </source>
</reference>
<evidence type="ECO:0000256" key="10">
    <source>
        <dbReference type="ARBA" id="ARBA00023033"/>
    </source>
</evidence>
<keyword evidence="6" id="KW-0285">Flavoprotein</keyword>
<dbReference type="SUPFAM" id="SSF51905">
    <property type="entry name" value="FAD/NAD(P)-binding domain"/>
    <property type="match status" value="1"/>
</dbReference>
<comment type="pathway">
    <text evidence="2">Siderophore biosynthesis.</text>
</comment>
<dbReference type="PANTHER" id="PTHR42802">
    <property type="entry name" value="MONOOXYGENASE"/>
    <property type="match status" value="1"/>
</dbReference>
<name>A0A2Z5JQG8_STRAR</name>
<keyword evidence="10 16" id="KW-0503">Monooxygenase</keyword>
<evidence type="ECO:0000256" key="13">
    <source>
        <dbReference type="ARBA" id="ARBA00032493"/>
    </source>
</evidence>
<evidence type="ECO:0000256" key="11">
    <source>
        <dbReference type="ARBA" id="ARBA00029939"/>
    </source>
</evidence>
<evidence type="ECO:0000256" key="9">
    <source>
        <dbReference type="ARBA" id="ARBA00023002"/>
    </source>
</evidence>
<comment type="similarity">
    <text evidence="3">Belongs to the lysine N(6)-hydroxylase/L-ornithine N(5)-oxygenase family.</text>
</comment>